<dbReference type="NCBIfam" id="TIGR01509">
    <property type="entry name" value="HAD-SF-IA-v3"/>
    <property type="match status" value="1"/>
</dbReference>
<sequence>MTAPPSALILDFGGVLTTDFWACLRAFEQREGLAPGALVDLVTHDPAGHRLICDLERGAIGQAVFERRVGDRLGVDPAGLLARMAADLRPDKEMLDLAAELRAGGVRVAVLSNSWGSDYFDPYAPWQLDDLADVVVISDRVGLRKPDPQIFTLTVERLGVPAGACVFVDDIAAYLVPAAAFGMRVLHHTDTARTVPALRAAFNP</sequence>
<dbReference type="SUPFAM" id="SSF56784">
    <property type="entry name" value="HAD-like"/>
    <property type="match status" value="1"/>
</dbReference>
<keyword evidence="2" id="KW-1185">Reference proteome</keyword>
<evidence type="ECO:0000313" key="2">
    <source>
        <dbReference type="Proteomes" id="UP000622552"/>
    </source>
</evidence>
<gene>
    <name evidence="1" type="ORF">IW245_007611</name>
</gene>
<reference evidence="1" key="1">
    <citation type="submission" date="2020-11" db="EMBL/GenBank/DDBJ databases">
        <title>Sequencing the genomes of 1000 actinobacteria strains.</title>
        <authorList>
            <person name="Klenk H.-P."/>
        </authorList>
    </citation>
    <scope>NUCLEOTIDE SEQUENCE</scope>
    <source>
        <strain evidence="1">DSM 45356</strain>
    </source>
</reference>
<dbReference type="Gene3D" id="1.10.150.240">
    <property type="entry name" value="Putative phosphatase, domain 2"/>
    <property type="match status" value="1"/>
</dbReference>
<protein>
    <submittedName>
        <fullName evidence="1">Epoxide hydrolase-like predicted phosphatase</fullName>
    </submittedName>
</protein>
<dbReference type="CDD" id="cd02603">
    <property type="entry name" value="HAD_sEH-N_like"/>
    <property type="match status" value="1"/>
</dbReference>
<comment type="caution">
    <text evidence="1">The sequence shown here is derived from an EMBL/GenBank/DDBJ whole genome shotgun (WGS) entry which is preliminary data.</text>
</comment>
<dbReference type="InterPro" id="IPR023214">
    <property type="entry name" value="HAD_sf"/>
</dbReference>
<evidence type="ECO:0000313" key="1">
    <source>
        <dbReference type="EMBL" id="MBG6141417.1"/>
    </source>
</evidence>
<dbReference type="Proteomes" id="UP000622552">
    <property type="component" value="Unassembled WGS sequence"/>
</dbReference>
<dbReference type="PANTHER" id="PTHR47829">
    <property type="entry name" value="HYDROLASE, PUTATIVE (AFU_ORTHOLOGUE AFUA_1G12880)-RELATED"/>
    <property type="match status" value="1"/>
</dbReference>
<dbReference type="EMBL" id="JADOUF010000001">
    <property type="protein sequence ID" value="MBG6141417.1"/>
    <property type="molecule type" value="Genomic_DNA"/>
</dbReference>
<dbReference type="InterPro" id="IPR036412">
    <property type="entry name" value="HAD-like_sf"/>
</dbReference>
<organism evidence="1 2">
    <name type="scientific">Longispora fulva</name>
    <dbReference type="NCBI Taxonomy" id="619741"/>
    <lineage>
        <taxon>Bacteria</taxon>
        <taxon>Bacillati</taxon>
        <taxon>Actinomycetota</taxon>
        <taxon>Actinomycetes</taxon>
        <taxon>Micromonosporales</taxon>
        <taxon>Micromonosporaceae</taxon>
        <taxon>Longispora</taxon>
    </lineage>
</organism>
<dbReference type="Gene3D" id="3.40.50.1000">
    <property type="entry name" value="HAD superfamily/HAD-like"/>
    <property type="match status" value="1"/>
</dbReference>
<dbReference type="GO" id="GO:0016787">
    <property type="term" value="F:hydrolase activity"/>
    <property type="evidence" value="ECO:0007669"/>
    <property type="project" value="UniProtKB-KW"/>
</dbReference>
<dbReference type="PRINTS" id="PR00413">
    <property type="entry name" value="HADHALOGNASE"/>
</dbReference>
<dbReference type="InterPro" id="IPR006439">
    <property type="entry name" value="HAD-SF_hydro_IA"/>
</dbReference>
<proteinExistence type="predicted"/>
<keyword evidence="1" id="KW-0378">Hydrolase</keyword>
<dbReference type="PANTHER" id="PTHR47829:SF1">
    <property type="entry name" value="HAD FAMILY PHOSPHATASE"/>
    <property type="match status" value="1"/>
</dbReference>
<dbReference type="RefSeq" id="WP_197007835.1">
    <property type="nucleotide sequence ID" value="NZ_BONS01000013.1"/>
</dbReference>
<dbReference type="InterPro" id="IPR023198">
    <property type="entry name" value="PGP-like_dom2"/>
</dbReference>
<dbReference type="Pfam" id="PF00702">
    <property type="entry name" value="Hydrolase"/>
    <property type="match status" value="1"/>
</dbReference>
<dbReference type="InterPro" id="IPR052898">
    <property type="entry name" value="ACAD10-like"/>
</dbReference>
<name>A0A8J7KU32_9ACTN</name>
<accession>A0A8J7KU32</accession>
<dbReference type="AlphaFoldDB" id="A0A8J7KU32"/>